<dbReference type="Gene3D" id="2.120.10.30">
    <property type="entry name" value="TolB, C-terminal domain"/>
    <property type="match status" value="1"/>
</dbReference>
<evidence type="ECO:0000313" key="1">
    <source>
        <dbReference type="EMBL" id="REA62805.1"/>
    </source>
</evidence>
<dbReference type="InterPro" id="IPR011042">
    <property type="entry name" value="6-blade_b-propeller_TolB-like"/>
</dbReference>
<comment type="caution">
    <text evidence="1">The sequence shown here is derived from an EMBL/GenBank/DDBJ whole genome shotgun (WGS) entry which is preliminary data.</text>
</comment>
<accession>A0A3D8YF17</accession>
<dbReference type="AlphaFoldDB" id="A0A3D8YF17"/>
<dbReference type="RefSeq" id="WP_115830102.1">
    <property type="nucleotide sequence ID" value="NZ_QNUL01000004.1"/>
</dbReference>
<dbReference type="OrthoDB" id="7675395at2"/>
<dbReference type="EMBL" id="QNUL01000004">
    <property type="protein sequence ID" value="REA62805.1"/>
    <property type="molecule type" value="Genomic_DNA"/>
</dbReference>
<dbReference type="SUPFAM" id="SSF101898">
    <property type="entry name" value="NHL repeat"/>
    <property type="match status" value="1"/>
</dbReference>
<evidence type="ECO:0000313" key="2">
    <source>
        <dbReference type="Proteomes" id="UP000256373"/>
    </source>
</evidence>
<keyword evidence="1" id="KW-0547">Nucleotide-binding</keyword>
<proteinExistence type="predicted"/>
<organism evidence="1 2">
    <name type="scientific">Dyadobacter luteus</name>
    <dbReference type="NCBI Taxonomy" id="2259619"/>
    <lineage>
        <taxon>Bacteria</taxon>
        <taxon>Pseudomonadati</taxon>
        <taxon>Bacteroidota</taxon>
        <taxon>Cytophagia</taxon>
        <taxon>Cytophagales</taxon>
        <taxon>Spirosomataceae</taxon>
        <taxon>Dyadobacter</taxon>
    </lineage>
</organism>
<keyword evidence="1" id="KW-0067">ATP-binding</keyword>
<sequence>MRLPILTLLLSLGALESFCQSLTRTWSTDTLFLKPESAVYDIKKDVIYISNVNGDFLARDNNGFISTIKTDGKIQTLKWITGLDNPQGMGLYQNKLYVADIDRVVQINVDQAKIEHIYKIEGAVFLNDVSIDRKGDLYVSDCRTNKIHRISGDKVETWLADSLLSVPNGLLALDDRVFVLNMKNGLVYSVDKTTKKLSGFTSGITDCDGIVSDGKDGYFVSGAWQGSIYHLNAKGEKKLILDLRNEKVITADIAYLPQQKLLIIPTLNKTVIAYKWN</sequence>
<protein>
    <submittedName>
        <fullName evidence="1">ATP-binding protein</fullName>
    </submittedName>
</protein>
<gene>
    <name evidence="1" type="ORF">DSL64_07740</name>
</gene>
<dbReference type="GO" id="GO:0005524">
    <property type="term" value="F:ATP binding"/>
    <property type="evidence" value="ECO:0007669"/>
    <property type="project" value="UniProtKB-KW"/>
</dbReference>
<keyword evidence="2" id="KW-1185">Reference proteome</keyword>
<name>A0A3D8YF17_9BACT</name>
<reference evidence="1 2" key="1">
    <citation type="submission" date="2018-07" db="EMBL/GenBank/DDBJ databases">
        <title>Dyadobacter roseus sp. nov., isolated from rose rhizosphere soil.</title>
        <authorList>
            <person name="Chen L."/>
        </authorList>
    </citation>
    <scope>NUCLEOTIDE SEQUENCE [LARGE SCALE GENOMIC DNA]</scope>
    <source>
        <strain evidence="1 2">RS19</strain>
    </source>
</reference>
<dbReference type="Proteomes" id="UP000256373">
    <property type="component" value="Unassembled WGS sequence"/>
</dbReference>